<feature type="compositionally biased region" description="Low complexity" evidence="1">
    <location>
        <begin position="36"/>
        <end position="47"/>
    </location>
</feature>
<feature type="compositionally biased region" description="Polar residues" evidence="1">
    <location>
        <begin position="48"/>
        <end position="58"/>
    </location>
</feature>
<comment type="caution">
    <text evidence="2">The sequence shown here is derived from an EMBL/GenBank/DDBJ whole genome shotgun (WGS) entry which is preliminary data.</text>
</comment>
<name>A0A5B7DG04_PORTR</name>
<keyword evidence="3" id="KW-1185">Reference proteome</keyword>
<proteinExistence type="predicted"/>
<evidence type="ECO:0000313" key="2">
    <source>
        <dbReference type="EMBL" id="MPC20134.1"/>
    </source>
</evidence>
<sequence length="198" mass="21893">MRRFDDFSTSSTSSHPNTSMRKTVSGPARNGSLVVSSRSSANKAKSATNYWSGSDASGASNHALLKKDGEEKTDPNEKILMMQGEISLLRSELKRKETALETERLDHNAAIEVMESKGKEKLAKQAAEADMKLKEKSMAFDKLQGELHFKARFPRPEALPLFSHAVPQLHPSAQRYLCPPLQLQTHLTVLAGLYLQNG</sequence>
<dbReference type="Proteomes" id="UP000324222">
    <property type="component" value="Unassembled WGS sequence"/>
</dbReference>
<feature type="region of interest" description="Disordered" evidence="1">
    <location>
        <begin position="1"/>
        <end position="58"/>
    </location>
</feature>
<dbReference type="EMBL" id="VSRR010000839">
    <property type="protein sequence ID" value="MPC20134.1"/>
    <property type="molecule type" value="Genomic_DNA"/>
</dbReference>
<dbReference type="AlphaFoldDB" id="A0A5B7DG04"/>
<gene>
    <name evidence="2" type="ORF">E2C01_013066</name>
</gene>
<evidence type="ECO:0000313" key="3">
    <source>
        <dbReference type="Proteomes" id="UP000324222"/>
    </source>
</evidence>
<organism evidence="2 3">
    <name type="scientific">Portunus trituberculatus</name>
    <name type="common">Swimming crab</name>
    <name type="synonym">Neptunus trituberculatus</name>
    <dbReference type="NCBI Taxonomy" id="210409"/>
    <lineage>
        <taxon>Eukaryota</taxon>
        <taxon>Metazoa</taxon>
        <taxon>Ecdysozoa</taxon>
        <taxon>Arthropoda</taxon>
        <taxon>Crustacea</taxon>
        <taxon>Multicrustacea</taxon>
        <taxon>Malacostraca</taxon>
        <taxon>Eumalacostraca</taxon>
        <taxon>Eucarida</taxon>
        <taxon>Decapoda</taxon>
        <taxon>Pleocyemata</taxon>
        <taxon>Brachyura</taxon>
        <taxon>Eubrachyura</taxon>
        <taxon>Portunoidea</taxon>
        <taxon>Portunidae</taxon>
        <taxon>Portuninae</taxon>
        <taxon>Portunus</taxon>
    </lineage>
</organism>
<evidence type="ECO:0000256" key="1">
    <source>
        <dbReference type="SAM" id="MobiDB-lite"/>
    </source>
</evidence>
<dbReference type="OrthoDB" id="7668655at2759"/>
<protein>
    <submittedName>
        <fullName evidence="2">Uncharacterized protein</fullName>
    </submittedName>
</protein>
<accession>A0A5B7DG04</accession>
<reference evidence="2 3" key="1">
    <citation type="submission" date="2019-05" db="EMBL/GenBank/DDBJ databases">
        <title>Another draft genome of Portunus trituberculatus and its Hox gene families provides insights of decapod evolution.</title>
        <authorList>
            <person name="Jeong J.-H."/>
            <person name="Song I."/>
            <person name="Kim S."/>
            <person name="Choi T."/>
            <person name="Kim D."/>
            <person name="Ryu S."/>
            <person name="Kim W."/>
        </authorList>
    </citation>
    <scope>NUCLEOTIDE SEQUENCE [LARGE SCALE GENOMIC DNA]</scope>
    <source>
        <tissue evidence="2">Muscle</tissue>
    </source>
</reference>